<keyword evidence="3" id="KW-0496">Mitochondrion</keyword>
<evidence type="ECO:0000256" key="3">
    <source>
        <dbReference type="ARBA" id="ARBA00023128"/>
    </source>
</evidence>
<keyword evidence="7" id="KW-1185">Reference proteome</keyword>
<dbReference type="GO" id="GO:0098552">
    <property type="term" value="C:side of membrane"/>
    <property type="evidence" value="ECO:0007669"/>
    <property type="project" value="UniProtKB-ARBA"/>
</dbReference>
<name>A0A8K0F161_ANDGO</name>
<dbReference type="PANTHER" id="PTHR43327:SF10">
    <property type="entry name" value="STOMATIN-LIKE PROTEIN 2, MITOCHONDRIAL"/>
    <property type="match status" value="1"/>
</dbReference>
<dbReference type="GO" id="GO:0005886">
    <property type="term" value="C:plasma membrane"/>
    <property type="evidence" value="ECO:0007669"/>
    <property type="project" value="UniProtKB-ARBA"/>
</dbReference>
<dbReference type="InterPro" id="IPR001107">
    <property type="entry name" value="Band_7"/>
</dbReference>
<dbReference type="SMART" id="SM00244">
    <property type="entry name" value="PHB"/>
    <property type="match status" value="1"/>
</dbReference>
<evidence type="ECO:0000256" key="2">
    <source>
        <dbReference type="ARBA" id="ARBA00008164"/>
    </source>
</evidence>
<dbReference type="Pfam" id="PF01145">
    <property type="entry name" value="Band_7"/>
    <property type="match status" value="1"/>
</dbReference>
<evidence type="ECO:0000259" key="5">
    <source>
        <dbReference type="SMART" id="SM00244"/>
    </source>
</evidence>
<accession>A0A8K0F161</accession>
<dbReference type="FunFam" id="3.30.479.30:FF:000004">
    <property type="entry name" value="Putative membrane protease family, stomatin"/>
    <property type="match status" value="1"/>
</dbReference>
<protein>
    <submittedName>
        <fullName evidence="6">Mitochondrial Band 7 stomatin-like domain-containing protein</fullName>
    </submittedName>
</protein>
<evidence type="ECO:0000256" key="1">
    <source>
        <dbReference type="ARBA" id="ARBA00004173"/>
    </source>
</evidence>
<dbReference type="CDD" id="cd08829">
    <property type="entry name" value="SPFH_paraslipin"/>
    <property type="match status" value="1"/>
</dbReference>
<proteinExistence type="inferred from homology"/>
<feature type="region of interest" description="Disordered" evidence="4">
    <location>
        <begin position="316"/>
        <end position="343"/>
    </location>
</feature>
<dbReference type="InterPro" id="IPR032435">
    <property type="entry name" value="STML2-like_C"/>
</dbReference>
<dbReference type="OrthoDB" id="434619at2759"/>
<dbReference type="Proteomes" id="UP000799049">
    <property type="component" value="Unassembled WGS sequence"/>
</dbReference>
<dbReference type="InterPro" id="IPR050710">
    <property type="entry name" value="Band7/mec-2_domain"/>
</dbReference>
<evidence type="ECO:0000313" key="6">
    <source>
        <dbReference type="EMBL" id="KAF0852976.1"/>
    </source>
</evidence>
<dbReference type="InterPro" id="IPR001972">
    <property type="entry name" value="Stomatin_HflK_fam"/>
</dbReference>
<dbReference type="SUPFAM" id="SSF117892">
    <property type="entry name" value="Band 7/SPFH domain"/>
    <property type="match status" value="1"/>
</dbReference>
<dbReference type="Pfam" id="PF16200">
    <property type="entry name" value="Band_7_C"/>
    <property type="match status" value="1"/>
</dbReference>
<comment type="subcellular location">
    <subcellularLocation>
        <location evidence="1">Mitochondrion</location>
    </subcellularLocation>
</comment>
<dbReference type="EMBL" id="VRVR01000007">
    <property type="protein sequence ID" value="KAF0852976.1"/>
    <property type="molecule type" value="Genomic_DNA"/>
</dbReference>
<feature type="domain" description="Band 7" evidence="5">
    <location>
        <begin position="22"/>
        <end position="180"/>
    </location>
</feature>
<feature type="compositionally biased region" description="Low complexity" evidence="4">
    <location>
        <begin position="317"/>
        <end position="343"/>
    </location>
</feature>
<dbReference type="GO" id="GO:0005739">
    <property type="term" value="C:mitochondrion"/>
    <property type="evidence" value="ECO:0007669"/>
    <property type="project" value="UniProtKB-SubCell"/>
</dbReference>
<dbReference type="Gene3D" id="3.30.479.30">
    <property type="entry name" value="Band 7 domain"/>
    <property type="match status" value="1"/>
</dbReference>
<reference evidence="6" key="1">
    <citation type="submission" date="2019-09" db="EMBL/GenBank/DDBJ databases">
        <title>The Mitochondrial Proteome of the Jakobid, Andalucia godoyi, a Protist With the Most Gene-Rich and Bacteria-Like Mitochondrial Genome.</title>
        <authorList>
            <person name="Gray M.W."/>
            <person name="Burger G."/>
            <person name="Derelle R."/>
            <person name="Klimes V."/>
            <person name="Leger M."/>
            <person name="Sarrasin M."/>
            <person name="Vlcek C."/>
            <person name="Roger A.J."/>
            <person name="Elias M."/>
            <person name="Lang B.F."/>
        </authorList>
    </citation>
    <scope>NUCLEOTIDE SEQUENCE</scope>
    <source>
        <strain evidence="6">And28</strain>
    </source>
</reference>
<sequence length="343" mass="36731">MLALRRVSRRLLSGTVPNPINTVVNVVPQGETWVIERLGSYNRTLTAGLHVVVPILERIAYAHSLKEMAFEVPSQSAFTLDNVHLHIDGVVFVRVMDAQKASYEVQDPMYSIVQLAQTTMRSEIGKISLDRTFAERDSLNHAIVHALEKVAHGWGIAVTRYEIRDIQVPQSIRVAMDLEAEAERKKRKQILESEGDMTAARNVAEGQKSASVLMSEAAATESINHARGEAEALLARAAATAKSIELVGNALNLPGAREAVAKGLAEEYIAAFSQIAKKGNTIIVPENVADVSSVVSRAWGLLQGLSANSAITTDSFSPAPATAAGGSPSSSSTSRSSTPGKNL</sequence>
<dbReference type="PRINTS" id="PR00721">
    <property type="entry name" value="STOMATIN"/>
</dbReference>
<dbReference type="InterPro" id="IPR036013">
    <property type="entry name" value="Band_7/SPFH_dom_sf"/>
</dbReference>
<organism evidence="6 7">
    <name type="scientific">Andalucia godoyi</name>
    <name type="common">Flagellate</name>
    <dbReference type="NCBI Taxonomy" id="505711"/>
    <lineage>
        <taxon>Eukaryota</taxon>
        <taxon>Discoba</taxon>
        <taxon>Jakobida</taxon>
        <taxon>Andalucina</taxon>
        <taxon>Andaluciidae</taxon>
        <taxon>Andalucia</taxon>
    </lineage>
</organism>
<evidence type="ECO:0000313" key="7">
    <source>
        <dbReference type="Proteomes" id="UP000799049"/>
    </source>
</evidence>
<comment type="similarity">
    <text evidence="2">Belongs to the band 7/mec-2 family.</text>
</comment>
<gene>
    <name evidence="6" type="ORF">ANDGO_00188</name>
</gene>
<dbReference type="AlphaFoldDB" id="A0A8K0F161"/>
<comment type="caution">
    <text evidence="6">The sequence shown here is derived from an EMBL/GenBank/DDBJ whole genome shotgun (WGS) entry which is preliminary data.</text>
</comment>
<dbReference type="PANTHER" id="PTHR43327">
    <property type="entry name" value="STOMATIN-LIKE PROTEIN 2, MITOCHONDRIAL"/>
    <property type="match status" value="1"/>
</dbReference>
<evidence type="ECO:0000256" key="4">
    <source>
        <dbReference type="SAM" id="MobiDB-lite"/>
    </source>
</evidence>